<keyword evidence="1" id="KW-0472">Membrane</keyword>
<feature type="non-terminal residue" evidence="2">
    <location>
        <position position="1"/>
    </location>
</feature>
<protein>
    <recommendedName>
        <fullName evidence="4">ATP synthase F0 subunit 8</fullName>
    </recommendedName>
</protein>
<dbReference type="EMBL" id="CAXLJM020000099">
    <property type="protein sequence ID" value="CAL8133563.1"/>
    <property type="molecule type" value="Genomic_DNA"/>
</dbReference>
<evidence type="ECO:0000313" key="2">
    <source>
        <dbReference type="EMBL" id="CAL8133563.1"/>
    </source>
</evidence>
<feature type="transmembrane region" description="Helical" evidence="1">
    <location>
        <begin position="6"/>
        <end position="22"/>
    </location>
</feature>
<keyword evidence="1" id="KW-1133">Transmembrane helix</keyword>
<name>A0ABP1RRB2_9HEXA</name>
<gene>
    <name evidence="2" type="ORF">ODALV1_LOCUS25127</name>
</gene>
<evidence type="ECO:0000313" key="3">
    <source>
        <dbReference type="Proteomes" id="UP001642540"/>
    </source>
</evidence>
<sequence>ALTSYHLYLEAFLTLWLFWLIRQRKKAEKKQRLIQEEKQLIINAWQPKPLVNDEVTNMENYDNGVIWGPVTLDFLVLTVKHEGLLVEINLA</sequence>
<keyword evidence="1" id="KW-0812">Transmembrane</keyword>
<proteinExistence type="predicted"/>
<keyword evidence="3" id="KW-1185">Reference proteome</keyword>
<comment type="caution">
    <text evidence="2">The sequence shown here is derived from an EMBL/GenBank/DDBJ whole genome shotgun (WGS) entry which is preliminary data.</text>
</comment>
<accession>A0ABP1RRB2</accession>
<organism evidence="2 3">
    <name type="scientific">Orchesella dallaii</name>
    <dbReference type="NCBI Taxonomy" id="48710"/>
    <lineage>
        <taxon>Eukaryota</taxon>
        <taxon>Metazoa</taxon>
        <taxon>Ecdysozoa</taxon>
        <taxon>Arthropoda</taxon>
        <taxon>Hexapoda</taxon>
        <taxon>Collembola</taxon>
        <taxon>Entomobryomorpha</taxon>
        <taxon>Entomobryoidea</taxon>
        <taxon>Orchesellidae</taxon>
        <taxon>Orchesellinae</taxon>
        <taxon>Orchesella</taxon>
    </lineage>
</organism>
<evidence type="ECO:0000256" key="1">
    <source>
        <dbReference type="SAM" id="Phobius"/>
    </source>
</evidence>
<reference evidence="2 3" key="1">
    <citation type="submission" date="2024-08" db="EMBL/GenBank/DDBJ databases">
        <authorList>
            <person name="Cucini C."/>
            <person name="Frati F."/>
        </authorList>
    </citation>
    <scope>NUCLEOTIDE SEQUENCE [LARGE SCALE GENOMIC DNA]</scope>
</reference>
<dbReference type="Proteomes" id="UP001642540">
    <property type="component" value="Unassembled WGS sequence"/>
</dbReference>
<evidence type="ECO:0008006" key="4">
    <source>
        <dbReference type="Google" id="ProtNLM"/>
    </source>
</evidence>